<feature type="non-terminal residue" evidence="2">
    <location>
        <position position="173"/>
    </location>
</feature>
<feature type="region of interest" description="Disordered" evidence="1">
    <location>
        <begin position="151"/>
        <end position="173"/>
    </location>
</feature>
<protein>
    <submittedName>
        <fullName evidence="2">Uncharacterized protein</fullName>
    </submittedName>
</protein>
<dbReference type="AlphaFoldDB" id="A0A699U1D1"/>
<feature type="region of interest" description="Disordered" evidence="1">
    <location>
        <begin position="87"/>
        <end position="107"/>
    </location>
</feature>
<evidence type="ECO:0000313" key="2">
    <source>
        <dbReference type="EMBL" id="GFD16097.1"/>
    </source>
</evidence>
<evidence type="ECO:0000256" key="1">
    <source>
        <dbReference type="SAM" id="MobiDB-lite"/>
    </source>
</evidence>
<feature type="compositionally biased region" description="Basic and acidic residues" evidence="1">
    <location>
        <begin position="97"/>
        <end position="107"/>
    </location>
</feature>
<proteinExistence type="predicted"/>
<accession>A0A699U1D1</accession>
<sequence>MKRRTRKHKSMQEDEPEIQEVVEVVTTARLITKVVAAVSETVSVADVVQANVPAAPVNATAVVTTAAPIKVVVPSTRRRRRVVIRDLEEESSAKTPTETKSKDKGKVIMVEKPKPIKKKQQVELDEEYARNLQVEINQEIDWEVEMDHVKQKAKENPYVQRYQVMKKRPQTEA</sequence>
<name>A0A699U1D1_TANCI</name>
<reference evidence="2" key="1">
    <citation type="journal article" date="2019" name="Sci. Rep.">
        <title>Draft genome of Tanacetum cinerariifolium, the natural source of mosquito coil.</title>
        <authorList>
            <person name="Yamashiro T."/>
            <person name="Shiraishi A."/>
            <person name="Satake H."/>
            <person name="Nakayama K."/>
        </authorList>
    </citation>
    <scope>NUCLEOTIDE SEQUENCE</scope>
</reference>
<dbReference type="EMBL" id="BKCJ011290981">
    <property type="protein sequence ID" value="GFD16097.1"/>
    <property type="molecule type" value="Genomic_DNA"/>
</dbReference>
<feature type="compositionally biased region" description="Basic residues" evidence="1">
    <location>
        <begin position="164"/>
        <end position="173"/>
    </location>
</feature>
<organism evidence="2">
    <name type="scientific">Tanacetum cinerariifolium</name>
    <name type="common">Dalmatian daisy</name>
    <name type="synonym">Chrysanthemum cinerariifolium</name>
    <dbReference type="NCBI Taxonomy" id="118510"/>
    <lineage>
        <taxon>Eukaryota</taxon>
        <taxon>Viridiplantae</taxon>
        <taxon>Streptophyta</taxon>
        <taxon>Embryophyta</taxon>
        <taxon>Tracheophyta</taxon>
        <taxon>Spermatophyta</taxon>
        <taxon>Magnoliopsida</taxon>
        <taxon>eudicotyledons</taxon>
        <taxon>Gunneridae</taxon>
        <taxon>Pentapetalae</taxon>
        <taxon>asterids</taxon>
        <taxon>campanulids</taxon>
        <taxon>Asterales</taxon>
        <taxon>Asteraceae</taxon>
        <taxon>Asteroideae</taxon>
        <taxon>Anthemideae</taxon>
        <taxon>Anthemidinae</taxon>
        <taxon>Tanacetum</taxon>
    </lineage>
</organism>
<comment type="caution">
    <text evidence="2">The sequence shown here is derived from an EMBL/GenBank/DDBJ whole genome shotgun (WGS) entry which is preliminary data.</text>
</comment>
<gene>
    <name evidence="2" type="ORF">Tci_888066</name>
</gene>